<keyword evidence="2" id="KW-1185">Reference proteome</keyword>
<dbReference type="AlphaFoldDB" id="A0A1B2I693"/>
<evidence type="ECO:0000313" key="2">
    <source>
        <dbReference type="Proteomes" id="UP000093044"/>
    </source>
</evidence>
<proteinExistence type="predicted"/>
<dbReference type="STRING" id="1197717.BED41_10635"/>
<sequence>MDIVIKISTTDSNGVLSDVAIGYVANAQDNDVYTIEIVQKMQEINKNVKYIYSTKITRQETLCLHNTKGRKQNG</sequence>
<reference evidence="1" key="1">
    <citation type="submission" date="2016-08" db="EMBL/GenBank/DDBJ databases">
        <title>Complete genome of Cloacibacillus porcorum.</title>
        <authorList>
            <person name="Looft T."/>
            <person name="Bayles D.O."/>
            <person name="Alt D.P."/>
        </authorList>
    </citation>
    <scope>NUCLEOTIDE SEQUENCE [LARGE SCALE GENOMIC DNA]</scope>
    <source>
        <strain evidence="1">CL-84</strain>
    </source>
</reference>
<evidence type="ECO:0000313" key="1">
    <source>
        <dbReference type="EMBL" id="ANZ45484.1"/>
    </source>
</evidence>
<name>A0A1B2I693_9BACT</name>
<dbReference type="EMBL" id="CP016757">
    <property type="protein sequence ID" value="ANZ45484.1"/>
    <property type="molecule type" value="Genomic_DNA"/>
</dbReference>
<dbReference type="KEGG" id="cpor:BED41_10635"/>
<protein>
    <submittedName>
        <fullName evidence="1">Uncharacterized protein</fullName>
    </submittedName>
</protein>
<accession>A0A1B2I693</accession>
<dbReference type="Proteomes" id="UP000093044">
    <property type="component" value="Chromosome"/>
</dbReference>
<gene>
    <name evidence="1" type="ORF">BED41_10635</name>
</gene>
<organism evidence="1 2">
    <name type="scientific">Cloacibacillus porcorum</name>
    <dbReference type="NCBI Taxonomy" id="1197717"/>
    <lineage>
        <taxon>Bacteria</taxon>
        <taxon>Thermotogati</taxon>
        <taxon>Synergistota</taxon>
        <taxon>Synergistia</taxon>
        <taxon>Synergistales</taxon>
        <taxon>Synergistaceae</taxon>
        <taxon>Cloacibacillus</taxon>
    </lineage>
</organism>